<gene>
    <name evidence="7 9" type="primary">pgl</name>
    <name evidence="9" type="ORF">PCLFYP37_02592</name>
</gene>
<evidence type="ECO:0000256" key="2">
    <source>
        <dbReference type="ARBA" id="ARBA00002681"/>
    </source>
</evidence>
<name>A0A6N3E959_9BACT</name>
<dbReference type="GO" id="GO:0005975">
    <property type="term" value="P:carbohydrate metabolic process"/>
    <property type="evidence" value="ECO:0007669"/>
    <property type="project" value="UniProtKB-UniRule"/>
</dbReference>
<feature type="domain" description="Glucosamine/galactosamine-6-phosphate isomerase" evidence="8">
    <location>
        <begin position="29"/>
        <end position="226"/>
    </location>
</feature>
<sequence>MNIHVADNAREAARMLLRNMLAVIRQPSGAGGEGGTVNVAFSGGSTPAILFDVWVEEFAELTPWNRFRVYWVDERCVSSENKDSNYRLAKIHLLDKIPLTSEQIFRIRGEQEDAEREVLRYSSMVLSQLPLDGRIPVFDFVLLGIGTDGHTSSVFPGQEKLLHTLAPYALSTHPVTGQRRIAMTGEVMVRARHTWFYVTGQDKAGVIQSLSCPDVRNRYPAAYVWQSALHAELFTDIQVISPV</sequence>
<dbReference type="AlphaFoldDB" id="A0A6N3E959"/>
<evidence type="ECO:0000256" key="4">
    <source>
        <dbReference type="ARBA" id="ARBA00010662"/>
    </source>
</evidence>
<comment type="catalytic activity">
    <reaction evidence="1 7">
        <text>6-phospho-D-glucono-1,5-lactone + H2O = 6-phospho-D-gluconate + H(+)</text>
        <dbReference type="Rhea" id="RHEA:12556"/>
        <dbReference type="ChEBI" id="CHEBI:15377"/>
        <dbReference type="ChEBI" id="CHEBI:15378"/>
        <dbReference type="ChEBI" id="CHEBI:57955"/>
        <dbReference type="ChEBI" id="CHEBI:58759"/>
        <dbReference type="EC" id="3.1.1.31"/>
    </reaction>
</comment>
<dbReference type="NCBIfam" id="TIGR01198">
    <property type="entry name" value="pgl"/>
    <property type="match status" value="1"/>
</dbReference>
<dbReference type="SUPFAM" id="SSF100950">
    <property type="entry name" value="NagB/RpiA/CoA transferase-like"/>
    <property type="match status" value="1"/>
</dbReference>
<dbReference type="UniPathway" id="UPA00115">
    <property type="reaction ID" value="UER00409"/>
</dbReference>
<reference evidence="9" key="1">
    <citation type="submission" date="2019-11" db="EMBL/GenBank/DDBJ databases">
        <authorList>
            <person name="Feng L."/>
        </authorList>
    </citation>
    <scope>NUCLEOTIDE SEQUENCE</scope>
    <source>
        <strain evidence="9">PclaraLFYP37</strain>
    </source>
</reference>
<dbReference type="PANTHER" id="PTHR11054:SF0">
    <property type="entry name" value="6-PHOSPHOGLUCONOLACTONASE"/>
    <property type="match status" value="1"/>
</dbReference>
<dbReference type="InterPro" id="IPR037171">
    <property type="entry name" value="NagB/RpiA_transferase-like"/>
</dbReference>
<dbReference type="EMBL" id="CACRUT010000015">
    <property type="protein sequence ID" value="VYU34943.1"/>
    <property type="molecule type" value="Genomic_DNA"/>
</dbReference>
<evidence type="ECO:0000256" key="7">
    <source>
        <dbReference type="RuleBase" id="RU365095"/>
    </source>
</evidence>
<keyword evidence="7 9" id="KW-0378">Hydrolase</keyword>
<evidence type="ECO:0000256" key="1">
    <source>
        <dbReference type="ARBA" id="ARBA00000832"/>
    </source>
</evidence>
<comment type="pathway">
    <text evidence="3 7">Carbohydrate degradation; pentose phosphate pathway; D-ribulose 5-phosphate from D-glucose 6-phosphate (oxidative stage): step 2/3.</text>
</comment>
<evidence type="ECO:0000259" key="8">
    <source>
        <dbReference type="Pfam" id="PF01182"/>
    </source>
</evidence>
<evidence type="ECO:0000256" key="6">
    <source>
        <dbReference type="ARBA" id="ARBA00020337"/>
    </source>
</evidence>
<dbReference type="EC" id="3.1.1.31" evidence="5 7"/>
<proteinExistence type="inferred from homology"/>
<protein>
    <recommendedName>
        <fullName evidence="6 7">6-phosphogluconolactonase</fullName>
        <shortName evidence="7">6PGL</shortName>
        <ecNumber evidence="5 7">3.1.1.31</ecNumber>
    </recommendedName>
</protein>
<dbReference type="RefSeq" id="WP_021981040.1">
    <property type="nucleotide sequence ID" value="NZ_CACRUT010000015.1"/>
</dbReference>
<dbReference type="InterPro" id="IPR005900">
    <property type="entry name" value="6-phosphogluconolactonase_DevB"/>
</dbReference>
<dbReference type="GO" id="GO:0017057">
    <property type="term" value="F:6-phosphogluconolactonase activity"/>
    <property type="evidence" value="ECO:0007669"/>
    <property type="project" value="UniProtKB-UniRule"/>
</dbReference>
<dbReference type="PANTHER" id="PTHR11054">
    <property type="entry name" value="6-PHOSPHOGLUCONOLACTONASE"/>
    <property type="match status" value="1"/>
</dbReference>
<evidence type="ECO:0000256" key="3">
    <source>
        <dbReference type="ARBA" id="ARBA00004961"/>
    </source>
</evidence>
<dbReference type="GO" id="GO:0006098">
    <property type="term" value="P:pentose-phosphate shunt"/>
    <property type="evidence" value="ECO:0007669"/>
    <property type="project" value="UniProtKB-UniPathway"/>
</dbReference>
<organism evidence="9">
    <name type="scientific">Paraprevotella clara</name>
    <dbReference type="NCBI Taxonomy" id="454154"/>
    <lineage>
        <taxon>Bacteria</taxon>
        <taxon>Pseudomonadati</taxon>
        <taxon>Bacteroidota</taxon>
        <taxon>Bacteroidia</taxon>
        <taxon>Bacteroidales</taxon>
        <taxon>Prevotellaceae</taxon>
        <taxon>Paraprevotella</taxon>
    </lineage>
</organism>
<evidence type="ECO:0000313" key="9">
    <source>
        <dbReference type="EMBL" id="VYU34943.1"/>
    </source>
</evidence>
<dbReference type="CDD" id="cd01400">
    <property type="entry name" value="6PGL"/>
    <property type="match status" value="1"/>
</dbReference>
<dbReference type="Pfam" id="PF01182">
    <property type="entry name" value="Glucosamine_iso"/>
    <property type="match status" value="1"/>
</dbReference>
<comment type="function">
    <text evidence="2 7">Hydrolysis of 6-phosphogluconolactone to 6-phosphogluconate.</text>
</comment>
<comment type="similarity">
    <text evidence="4 7">Belongs to the glucosamine/galactosamine-6-phosphate isomerase family. 6-phosphogluconolactonase subfamily.</text>
</comment>
<accession>A0A6N3E959</accession>
<dbReference type="InterPro" id="IPR006148">
    <property type="entry name" value="Glc/Gal-6P_isomerase"/>
</dbReference>
<dbReference type="Gene3D" id="3.40.50.1360">
    <property type="match status" value="1"/>
</dbReference>
<dbReference type="InterPro" id="IPR039104">
    <property type="entry name" value="6PGL"/>
</dbReference>
<evidence type="ECO:0000256" key="5">
    <source>
        <dbReference type="ARBA" id="ARBA00013198"/>
    </source>
</evidence>